<evidence type="ECO:0000313" key="3">
    <source>
        <dbReference type="Proteomes" id="UP000191901"/>
    </source>
</evidence>
<gene>
    <name evidence="2" type="ORF">XM38_001740</name>
</gene>
<evidence type="ECO:0000256" key="1">
    <source>
        <dbReference type="SAM" id="Coils"/>
    </source>
</evidence>
<dbReference type="STRING" id="1641165.XM38_16065"/>
<dbReference type="AlphaFoldDB" id="A0A1Z3HG91"/>
<keyword evidence="3" id="KW-1185">Reference proteome</keyword>
<dbReference type="EMBL" id="CP021983">
    <property type="protein sequence ID" value="ASC69247.1"/>
    <property type="molecule type" value="Genomic_DNA"/>
</dbReference>
<keyword evidence="1" id="KW-0175">Coiled coil</keyword>
<protein>
    <recommendedName>
        <fullName evidence="4">Cyclic nucleotide-binding protein</fullName>
    </recommendedName>
</protein>
<sequence>MFEQVVAALEVGDLIRAQQLLSRWRQQSSRDPWQWLALGRYQEANQQWASAETTYRRLLQWAQQPRLVAQVRQGLERVQRAVAEKQQQALEQARQQPGSHEAALLVLEPSQGDARQAAIAGLAQVMQLDAYSAGLRLSNQAWRIFRVGSAGDMLYYSQALQQQQTPAFVIRLTDIQAVQVFRVNYWQALSPRATVVCQNTAQQLGQITFDWTEVQQQVIGLLPVYESVVDLDPRGRLRRKQSTQDYAEVIDLHLYHRRCVLRVCDRTYQFRRGTDTPATALPELTTSRMQWNQLRQELTQRITGPCWNDFAKFGDSALEYLDLLPKFNPNLHIPGARNDSWSAAFHLYSSLHFLRHR</sequence>
<dbReference type="RefSeq" id="WP_080810886.1">
    <property type="nucleotide sequence ID" value="NZ_CP021983.2"/>
</dbReference>
<accession>A0A1Z3HG91</accession>
<organism evidence="2 3">
    <name type="scientific">Halomicronema hongdechloris C2206</name>
    <dbReference type="NCBI Taxonomy" id="1641165"/>
    <lineage>
        <taxon>Bacteria</taxon>
        <taxon>Bacillati</taxon>
        <taxon>Cyanobacteriota</taxon>
        <taxon>Cyanophyceae</taxon>
        <taxon>Nodosilineales</taxon>
        <taxon>Nodosilineaceae</taxon>
        <taxon>Halomicronema</taxon>
    </lineage>
</organism>
<name>A0A1Z3HG91_9CYAN</name>
<dbReference type="Proteomes" id="UP000191901">
    <property type="component" value="Chromosome"/>
</dbReference>
<evidence type="ECO:0000313" key="2">
    <source>
        <dbReference type="EMBL" id="ASC69247.1"/>
    </source>
</evidence>
<dbReference type="KEGG" id="hhg:XM38_001740"/>
<evidence type="ECO:0008006" key="4">
    <source>
        <dbReference type="Google" id="ProtNLM"/>
    </source>
</evidence>
<dbReference type="OrthoDB" id="478276at2"/>
<proteinExistence type="predicted"/>
<reference evidence="2 3" key="1">
    <citation type="journal article" date="2016" name="Biochim. Biophys. Acta">
        <title>Characterization of red-shifted phycobilisomes isolated from the chlorophyll f-containing cyanobacterium Halomicronema hongdechloris.</title>
        <authorList>
            <person name="Li Y."/>
            <person name="Lin Y."/>
            <person name="Garvey C.J."/>
            <person name="Birch D."/>
            <person name="Corkery R.W."/>
            <person name="Loughlin P.C."/>
            <person name="Scheer H."/>
            <person name="Willows R.D."/>
            <person name="Chen M."/>
        </authorList>
    </citation>
    <scope>NUCLEOTIDE SEQUENCE [LARGE SCALE GENOMIC DNA]</scope>
    <source>
        <strain evidence="2 3">C2206</strain>
    </source>
</reference>
<feature type="coiled-coil region" evidence="1">
    <location>
        <begin position="68"/>
        <end position="95"/>
    </location>
</feature>